<dbReference type="AlphaFoldDB" id="A0A0C3PI78"/>
<reference evidence="1 2" key="1">
    <citation type="submission" date="2014-04" db="EMBL/GenBank/DDBJ databases">
        <authorList>
            <consortium name="DOE Joint Genome Institute"/>
            <person name="Kuo A."/>
            <person name="Kohler A."/>
            <person name="Costa M.D."/>
            <person name="Nagy L.G."/>
            <person name="Floudas D."/>
            <person name="Copeland A."/>
            <person name="Barry K.W."/>
            <person name="Cichocki N."/>
            <person name="Veneault-Fourrey C."/>
            <person name="LaButti K."/>
            <person name="Lindquist E.A."/>
            <person name="Lipzen A."/>
            <person name="Lundell T."/>
            <person name="Morin E."/>
            <person name="Murat C."/>
            <person name="Sun H."/>
            <person name="Tunlid A."/>
            <person name="Henrissat B."/>
            <person name="Grigoriev I.V."/>
            <person name="Hibbett D.S."/>
            <person name="Martin F."/>
            <person name="Nordberg H.P."/>
            <person name="Cantor M.N."/>
            <person name="Hua S.X."/>
        </authorList>
    </citation>
    <scope>NUCLEOTIDE SEQUENCE [LARGE SCALE GENOMIC DNA]</scope>
    <source>
        <strain evidence="1 2">Marx 270</strain>
    </source>
</reference>
<dbReference type="EMBL" id="KN831959">
    <property type="protein sequence ID" value="KIO07769.1"/>
    <property type="molecule type" value="Genomic_DNA"/>
</dbReference>
<dbReference type="InParanoid" id="A0A0C3PI78"/>
<reference evidence="2" key="2">
    <citation type="submission" date="2015-01" db="EMBL/GenBank/DDBJ databases">
        <title>Evolutionary Origins and Diversification of the Mycorrhizal Mutualists.</title>
        <authorList>
            <consortium name="DOE Joint Genome Institute"/>
            <consortium name="Mycorrhizal Genomics Consortium"/>
            <person name="Kohler A."/>
            <person name="Kuo A."/>
            <person name="Nagy L.G."/>
            <person name="Floudas D."/>
            <person name="Copeland A."/>
            <person name="Barry K.W."/>
            <person name="Cichocki N."/>
            <person name="Veneault-Fourrey C."/>
            <person name="LaButti K."/>
            <person name="Lindquist E.A."/>
            <person name="Lipzen A."/>
            <person name="Lundell T."/>
            <person name="Morin E."/>
            <person name="Murat C."/>
            <person name="Riley R."/>
            <person name="Ohm R."/>
            <person name="Sun H."/>
            <person name="Tunlid A."/>
            <person name="Henrissat B."/>
            <person name="Grigoriev I.V."/>
            <person name="Hibbett D.S."/>
            <person name="Martin F."/>
        </authorList>
    </citation>
    <scope>NUCLEOTIDE SEQUENCE [LARGE SCALE GENOMIC DNA]</scope>
    <source>
        <strain evidence="2">Marx 270</strain>
    </source>
</reference>
<accession>A0A0C3PI78</accession>
<name>A0A0C3PI78_PISTI</name>
<proteinExistence type="predicted"/>
<dbReference type="HOGENOM" id="CLU_2321300_0_0_1"/>
<keyword evidence="2" id="KW-1185">Reference proteome</keyword>
<evidence type="ECO:0000313" key="1">
    <source>
        <dbReference type="EMBL" id="KIO07769.1"/>
    </source>
</evidence>
<dbReference type="Proteomes" id="UP000054217">
    <property type="component" value="Unassembled WGS sequence"/>
</dbReference>
<protein>
    <submittedName>
        <fullName evidence="1">Uncharacterized protein</fullName>
    </submittedName>
</protein>
<gene>
    <name evidence="1" type="ORF">M404DRAFT_395446</name>
</gene>
<sequence>MPVSTKNKVSAYRQNRDSAALYLHLKAPSSYSVCLEVTVVCLSFSGVQDAISAFSNVSVTMLSSYDPCPYVVFPLSAVSFRDYNLHMGSLSKHRKHYLR</sequence>
<evidence type="ECO:0000313" key="2">
    <source>
        <dbReference type="Proteomes" id="UP000054217"/>
    </source>
</evidence>
<organism evidence="1 2">
    <name type="scientific">Pisolithus tinctorius Marx 270</name>
    <dbReference type="NCBI Taxonomy" id="870435"/>
    <lineage>
        <taxon>Eukaryota</taxon>
        <taxon>Fungi</taxon>
        <taxon>Dikarya</taxon>
        <taxon>Basidiomycota</taxon>
        <taxon>Agaricomycotina</taxon>
        <taxon>Agaricomycetes</taxon>
        <taxon>Agaricomycetidae</taxon>
        <taxon>Boletales</taxon>
        <taxon>Sclerodermatineae</taxon>
        <taxon>Pisolithaceae</taxon>
        <taxon>Pisolithus</taxon>
    </lineage>
</organism>